<evidence type="ECO:0000313" key="1">
    <source>
        <dbReference type="EMBL" id="KAJ1912701.1"/>
    </source>
</evidence>
<proteinExistence type="predicted"/>
<protein>
    <recommendedName>
        <fullName evidence="3">DH domain-containing protein</fullName>
    </recommendedName>
</protein>
<evidence type="ECO:0008006" key="3">
    <source>
        <dbReference type="Google" id="ProtNLM"/>
    </source>
</evidence>
<dbReference type="SUPFAM" id="SSF48065">
    <property type="entry name" value="DBL homology domain (DH-domain)"/>
    <property type="match status" value="1"/>
</dbReference>
<dbReference type="AlphaFoldDB" id="A0A9W7ZMN4"/>
<name>A0A9W7ZMN4_9FUNG</name>
<gene>
    <name evidence="1" type="ORF">IWQ60_009544</name>
</gene>
<evidence type="ECO:0000313" key="2">
    <source>
        <dbReference type="Proteomes" id="UP001150569"/>
    </source>
</evidence>
<dbReference type="InterPro" id="IPR035899">
    <property type="entry name" value="DBL_dom_sf"/>
</dbReference>
<sequence>MALKRPQLWNWESFLEEEEVYVGRLEECVSDTIRPLRDHGFVTTRDLALVLDAVQDIRNHMVNFVMISPPHPCFTPHDINEQTATDVRYQDPTDAQLRHNFLEAMAAMTVAYRTYLNHYVPAMTQFIEVIRQAPARALLGLPEAPVTAGTVAVEHWQSHLPTPGLRLASYLSSLRFLSACSEPRAMQLANEVDALIAGTTHAFDAVDQWQRWLVTYRDVDLVRKLGSSGAKALRRLLQNPVTVFSTASTAVQDEDTLSETTMTDPDAAGRNCGPHLQLLDGVFGVRKVYRAAPAELTSHNLSIRLTLLRDLLLITVPLTPTERPTLTAPAWRLATAHISLAKVGLQLGPQGCDLELMINGVIAARLAAPAPVAERWLRLYHELAPSPVIPSSPPSMARKFAALFRNRRHNGTVTPVPRPTWYQRALPGTTGRSYIVVGGTASAPATPVHDSKFESPACTYTLTGDATALTPQTSSVRAATTPHRSSLRLRDVGFWQNRSMPPWPVALVPHTAAPILNRTSASA</sequence>
<dbReference type="Proteomes" id="UP001150569">
    <property type="component" value="Unassembled WGS sequence"/>
</dbReference>
<dbReference type="OrthoDB" id="5598026at2759"/>
<comment type="caution">
    <text evidence="1">The sequence shown here is derived from an EMBL/GenBank/DDBJ whole genome shotgun (WGS) entry which is preliminary data.</text>
</comment>
<dbReference type="EMBL" id="JANBPT010000809">
    <property type="protein sequence ID" value="KAJ1912701.1"/>
    <property type="molecule type" value="Genomic_DNA"/>
</dbReference>
<reference evidence="1" key="1">
    <citation type="submission" date="2022-07" db="EMBL/GenBank/DDBJ databases">
        <title>Phylogenomic reconstructions and comparative analyses of Kickxellomycotina fungi.</title>
        <authorList>
            <person name="Reynolds N.K."/>
            <person name="Stajich J.E."/>
            <person name="Barry K."/>
            <person name="Grigoriev I.V."/>
            <person name="Crous P."/>
            <person name="Smith M.E."/>
        </authorList>
    </citation>
    <scope>NUCLEOTIDE SEQUENCE</scope>
    <source>
        <strain evidence="1">RSA 861</strain>
    </source>
</reference>
<keyword evidence="2" id="KW-1185">Reference proteome</keyword>
<accession>A0A9W7ZMN4</accession>
<organism evidence="1 2">
    <name type="scientific">Tieghemiomyces parasiticus</name>
    <dbReference type="NCBI Taxonomy" id="78921"/>
    <lineage>
        <taxon>Eukaryota</taxon>
        <taxon>Fungi</taxon>
        <taxon>Fungi incertae sedis</taxon>
        <taxon>Zoopagomycota</taxon>
        <taxon>Kickxellomycotina</taxon>
        <taxon>Dimargaritomycetes</taxon>
        <taxon>Dimargaritales</taxon>
        <taxon>Dimargaritaceae</taxon>
        <taxon>Tieghemiomyces</taxon>
    </lineage>
</organism>
<dbReference type="Gene3D" id="1.20.900.10">
    <property type="entry name" value="Dbl homology (DH) domain"/>
    <property type="match status" value="1"/>
</dbReference>